<keyword evidence="8" id="KW-0945">Host-virus interaction</keyword>
<keyword evidence="4" id="KW-1140">T=1 icosahedral capsid protein</keyword>
<name>A0A8K1PHP3_9CIRC</name>
<keyword evidence="7" id="KW-1048">Host nucleus</keyword>
<dbReference type="InterPro" id="IPR003383">
    <property type="entry name" value="Circovirus_capsid"/>
</dbReference>
<dbReference type="GO" id="GO:0003677">
    <property type="term" value="F:DNA binding"/>
    <property type="evidence" value="ECO:0007669"/>
    <property type="project" value="UniProtKB-KW"/>
</dbReference>
<evidence type="ECO:0000256" key="15">
    <source>
        <dbReference type="ARBA" id="ARBA00046863"/>
    </source>
</evidence>
<keyword evidence="10" id="KW-1161">Viral attachment to host cell</keyword>
<evidence type="ECO:0000256" key="1">
    <source>
        <dbReference type="ARBA" id="ARBA00004147"/>
    </source>
</evidence>
<keyword evidence="6" id="KW-0167">Capsid protein</keyword>
<keyword evidence="5" id="KW-1163">Viral penetration into host nucleus</keyword>
<dbReference type="RefSeq" id="YP_010805256.1">
    <property type="nucleotide sequence ID" value="NC_077134.1"/>
</dbReference>
<keyword evidence="17" id="KW-1185">Reference proteome</keyword>
<evidence type="ECO:0000256" key="6">
    <source>
        <dbReference type="ARBA" id="ARBA00022561"/>
    </source>
</evidence>
<dbReference type="InterPro" id="IPR038652">
    <property type="entry name" value="Circovirus_capsid_sf"/>
</dbReference>
<dbReference type="Proteomes" id="UP001157403">
    <property type="component" value="Segment"/>
</dbReference>
<dbReference type="KEGG" id="vg:80544139"/>
<keyword evidence="14" id="KW-1160">Virus entry into host cell</keyword>
<proteinExistence type="inferred from homology"/>
<comment type="similarity">
    <text evidence="3">Belongs to the circoviridae capsid protein family.</text>
</comment>
<evidence type="ECO:0000313" key="17">
    <source>
        <dbReference type="Proteomes" id="UP001157403"/>
    </source>
</evidence>
<dbReference type="GO" id="GO:0075732">
    <property type="term" value="P:viral penetration into host nucleus"/>
    <property type="evidence" value="ECO:0007669"/>
    <property type="project" value="UniProtKB-KW"/>
</dbReference>
<evidence type="ECO:0000256" key="14">
    <source>
        <dbReference type="ARBA" id="ARBA00023296"/>
    </source>
</evidence>
<organism evidence="16 17">
    <name type="scientific">robinz virus RP_584</name>
    <dbReference type="NCBI Taxonomy" id="2886400"/>
    <lineage>
        <taxon>Viruses</taxon>
        <taxon>Monodnaviria</taxon>
        <taxon>Shotokuvirae</taxon>
        <taxon>Cressdnaviricota</taxon>
        <taxon>Arfiviricetes</taxon>
        <taxon>Cirlivirales</taxon>
        <taxon>Circoviridae</taxon>
        <taxon>Cyclovirus</taxon>
        <taxon>Cyclovirus rudzik</taxon>
    </lineage>
</organism>
<evidence type="ECO:0000256" key="13">
    <source>
        <dbReference type="ARBA" id="ARBA00023125"/>
    </source>
</evidence>
<evidence type="ECO:0000256" key="2">
    <source>
        <dbReference type="ARBA" id="ARBA00004328"/>
    </source>
</evidence>
<dbReference type="GO" id="GO:0075509">
    <property type="term" value="P:endocytosis involved in viral entry into host cell"/>
    <property type="evidence" value="ECO:0007669"/>
    <property type="project" value="UniProtKB-KW"/>
</dbReference>
<evidence type="ECO:0000256" key="9">
    <source>
        <dbReference type="ARBA" id="ARBA00022595"/>
    </source>
</evidence>
<evidence type="ECO:0000256" key="10">
    <source>
        <dbReference type="ARBA" id="ARBA00022804"/>
    </source>
</evidence>
<accession>A0A8K1PHP3</accession>
<dbReference type="GO" id="GO:0039615">
    <property type="term" value="C:T=1 icosahedral viral capsid"/>
    <property type="evidence" value="ECO:0007669"/>
    <property type="project" value="UniProtKB-KW"/>
</dbReference>
<sequence>MAMFRRSRRRYLKRRPIRKRRLIRRKRFIRRRRNNGNFTCKLSNISDATVTASGLTLPLYTQIDQFPEASGLAANFEAYKIHNVRVKIIPKFNVGTAAAGAAQVGPYFSAPWHREVTASNITYDSIRSIDKHRSYHGCSTSVRNFKPSILMAQLVTGGGTTTHLQTTRFSPRIELGSADSGAVRHYCGLYFFAGMESGAGTINYDVLLDMKVTFYNQKLTTLT</sequence>
<evidence type="ECO:0000256" key="8">
    <source>
        <dbReference type="ARBA" id="ARBA00022581"/>
    </source>
</evidence>
<evidence type="ECO:0000256" key="12">
    <source>
        <dbReference type="ARBA" id="ARBA00022890"/>
    </source>
</evidence>
<evidence type="ECO:0000256" key="7">
    <source>
        <dbReference type="ARBA" id="ARBA00022562"/>
    </source>
</evidence>
<dbReference type="GO" id="GO:0043657">
    <property type="term" value="C:host cell"/>
    <property type="evidence" value="ECO:0007669"/>
    <property type="project" value="GOC"/>
</dbReference>
<keyword evidence="13" id="KW-0238">DNA-binding</keyword>
<evidence type="ECO:0000256" key="3">
    <source>
        <dbReference type="ARBA" id="ARBA00010301"/>
    </source>
</evidence>
<dbReference type="GO" id="GO:0019069">
    <property type="term" value="P:viral capsid assembly"/>
    <property type="evidence" value="ECO:0007669"/>
    <property type="project" value="InterPro"/>
</dbReference>
<dbReference type="EMBL" id="MZ350967">
    <property type="protein sequence ID" value="UDN67413.1"/>
    <property type="molecule type" value="Genomic_DNA"/>
</dbReference>
<evidence type="ECO:0000256" key="4">
    <source>
        <dbReference type="ARBA" id="ARBA00022431"/>
    </source>
</evidence>
<evidence type="ECO:0000313" key="16">
    <source>
        <dbReference type="EMBL" id="UDN67413.1"/>
    </source>
</evidence>
<evidence type="ECO:0000256" key="5">
    <source>
        <dbReference type="ARBA" id="ARBA00022524"/>
    </source>
</evidence>
<keyword evidence="9" id="KW-1162">Viral penetration into host cytoplasm</keyword>
<keyword evidence="12" id="KW-1164">Virus endocytosis by host</keyword>
<keyword evidence="11" id="KW-0946">Virion</keyword>
<dbReference type="Pfam" id="PF02443">
    <property type="entry name" value="Circo_capsid"/>
    <property type="match status" value="1"/>
</dbReference>
<protein>
    <submittedName>
        <fullName evidence="16">Capsid protein</fullName>
    </submittedName>
</protein>
<dbReference type="GeneID" id="80544139"/>
<dbReference type="Gene3D" id="2.60.120.950">
    <property type="entry name" value="Circovirus capsid protein"/>
    <property type="match status" value="1"/>
</dbReference>
<reference evidence="16" key="1">
    <citation type="submission" date="2021-06" db="EMBL/GenBank/DDBJ databases">
        <authorList>
            <person name="Custer J.M."/>
            <person name="Kraberger S."/>
            <person name="White R."/>
            <person name="Taylor H."/>
            <person name="Schmidlin K."/>
            <person name="Fontenele R."/>
            <person name="Stainton D."/>
            <person name="Briskie J.V."/>
            <person name="Varsani A."/>
        </authorList>
    </citation>
    <scope>NUCLEOTIDE SEQUENCE</scope>
    <source>
        <strain evidence="16">RP_584</strain>
    </source>
</reference>
<dbReference type="GO" id="GO:0042025">
    <property type="term" value="C:host cell nucleus"/>
    <property type="evidence" value="ECO:0007669"/>
    <property type="project" value="UniProtKB-SubCell"/>
</dbReference>
<comment type="subcellular location">
    <subcellularLocation>
        <location evidence="1">Host nucleus</location>
    </subcellularLocation>
    <subcellularLocation>
        <location evidence="2">Virion</location>
    </subcellularLocation>
</comment>
<comment type="subunit">
    <text evidence="15">Homomultimer. Assembles in the nucleus, presumably in an immature form, then migrates to the cytoplasm once assembled as mature virion. Interacts with Rep; this interaction relocates Rep into the nucleus.</text>
</comment>
<evidence type="ECO:0000256" key="11">
    <source>
        <dbReference type="ARBA" id="ARBA00022844"/>
    </source>
</evidence>
<dbReference type="GO" id="GO:0019062">
    <property type="term" value="P:virion attachment to host cell"/>
    <property type="evidence" value="ECO:0007669"/>
    <property type="project" value="UniProtKB-KW"/>
</dbReference>